<dbReference type="Gene3D" id="3.20.20.10">
    <property type="entry name" value="Alanine racemase"/>
    <property type="match status" value="1"/>
</dbReference>
<feature type="binding site" evidence="5">
    <location>
        <position position="371"/>
    </location>
    <ligand>
        <name>substrate</name>
    </ligand>
</feature>
<dbReference type="InterPro" id="IPR009006">
    <property type="entry name" value="Ala_racemase/Decarboxylase_C"/>
</dbReference>
<proteinExistence type="inferred from homology"/>
<feature type="binding site" evidence="5">
    <location>
        <position position="371"/>
    </location>
    <ligand>
        <name>pyridoxal 5'-phosphate</name>
        <dbReference type="ChEBI" id="CHEBI:597326"/>
    </ligand>
</feature>
<feature type="binding site" evidence="5">
    <location>
        <position position="313"/>
    </location>
    <ligand>
        <name>substrate</name>
    </ligand>
</feature>
<dbReference type="Pfam" id="PF00278">
    <property type="entry name" value="Orn_DAP_Arg_deC"/>
    <property type="match status" value="1"/>
</dbReference>
<dbReference type="InterPro" id="IPR002986">
    <property type="entry name" value="DAP_deCOOHase_LysA"/>
</dbReference>
<dbReference type="Gene3D" id="2.40.37.10">
    <property type="entry name" value="Lyase, Ornithine Decarboxylase, Chain A, domain 1"/>
    <property type="match status" value="1"/>
</dbReference>
<dbReference type="SUPFAM" id="SSF51419">
    <property type="entry name" value="PLP-binding barrel"/>
    <property type="match status" value="1"/>
</dbReference>
<dbReference type="NCBIfam" id="TIGR01048">
    <property type="entry name" value="lysA"/>
    <property type="match status" value="1"/>
</dbReference>
<evidence type="ECO:0000256" key="1">
    <source>
        <dbReference type="ARBA" id="ARBA00001933"/>
    </source>
</evidence>
<comment type="pathway">
    <text evidence="5 8">Amino-acid biosynthesis; L-lysine biosynthesis via DAP pathway; L-lysine from DL-2,6-diaminopimelate: step 1/1.</text>
</comment>
<feature type="binding site" evidence="5">
    <location>
        <position position="344"/>
    </location>
    <ligand>
        <name>substrate</name>
    </ligand>
</feature>
<sequence length="413" mass="45578">MHNTDYWRMLKDDCIQTVNLEKLAKEYGTPLYVYDGDIIKNILSAYINHPQKPYIHYAVKANSNLSLLSHIAKWGAGFDIVSLGELKRVLKAGGQAKSVVFSGVAKTDEEIREALKLGIGCFNVESESELYRLSIIATELKISAPIAFRINPDVDAQTHPYISTGMKDNKFGIALENAEKLYQTASELSGINIIGIGCHIGSQITTLDPFIKAFRSLKTLADKLSAQGINIRHIDIGGGLGIQMQAEQQVPGPAELVNALYQEMGGASYTLHLQPGRSIVGNSGLLLSRVIGIKKQSEKTFIMLDAAMNDYIRPALYQAVPQMRNLNQPNLTNHQADIVGPVCETGDTFAKNINLFAEEGDLIALAGVGAYGMSMSSQYNSRLRPAEIFIYQNKAKLIRKRDVFEQLWENEII</sequence>
<dbReference type="PRINTS" id="PR01179">
    <property type="entry name" value="ODADCRBXLASE"/>
</dbReference>
<evidence type="ECO:0000256" key="7">
    <source>
        <dbReference type="PIRSR" id="PIRSR600183-50"/>
    </source>
</evidence>
<comment type="function">
    <text evidence="5">Specifically catalyzes the decarboxylation of meso-diaminopimelate (meso-DAP) to L-lysine.</text>
</comment>
<comment type="catalytic activity">
    <reaction evidence="5 8">
        <text>meso-2,6-diaminopimelate + H(+) = L-lysine + CO2</text>
        <dbReference type="Rhea" id="RHEA:15101"/>
        <dbReference type="ChEBI" id="CHEBI:15378"/>
        <dbReference type="ChEBI" id="CHEBI:16526"/>
        <dbReference type="ChEBI" id="CHEBI:32551"/>
        <dbReference type="ChEBI" id="CHEBI:57791"/>
        <dbReference type="EC" id="4.1.1.20"/>
    </reaction>
</comment>
<dbReference type="PANTHER" id="PTHR43727:SF2">
    <property type="entry name" value="GROUP IV DECARBOXYLASE"/>
    <property type="match status" value="1"/>
</dbReference>
<dbReference type="HAMAP" id="MF_02120">
    <property type="entry name" value="LysA"/>
    <property type="match status" value="1"/>
</dbReference>
<dbReference type="UniPathway" id="UPA00034">
    <property type="reaction ID" value="UER00027"/>
</dbReference>
<feature type="active site" description="Proton donor" evidence="7">
    <location>
        <position position="343"/>
    </location>
</feature>
<dbReference type="PANTHER" id="PTHR43727">
    <property type="entry name" value="DIAMINOPIMELATE DECARBOXYLASE"/>
    <property type="match status" value="1"/>
</dbReference>
<dbReference type="OrthoDB" id="9802241at2"/>
<keyword evidence="5 8" id="KW-0457">Lysine biosynthesis</keyword>
<dbReference type="InterPro" id="IPR029066">
    <property type="entry name" value="PLP-binding_barrel"/>
</dbReference>
<protein>
    <recommendedName>
        <fullName evidence="5 6">Diaminopimelate decarboxylase</fullName>
        <shortName evidence="5">DAP decarboxylase</shortName>
        <shortName evidence="5">DAPDC</shortName>
        <ecNumber evidence="5 6">4.1.1.20</ecNumber>
    </recommendedName>
</protein>
<evidence type="ECO:0000256" key="5">
    <source>
        <dbReference type="HAMAP-Rule" id="MF_02120"/>
    </source>
</evidence>
<keyword evidence="2 5" id="KW-0210">Decarboxylase</keyword>
<evidence type="ECO:0000259" key="9">
    <source>
        <dbReference type="Pfam" id="PF00278"/>
    </source>
</evidence>
<reference evidence="11 12" key="1">
    <citation type="submission" date="2018-06" db="EMBL/GenBank/DDBJ databases">
        <authorList>
            <consortium name="Pathogen Informatics"/>
            <person name="Doyle S."/>
        </authorList>
    </citation>
    <scope>NUCLEOTIDE SEQUENCE [LARGE SCALE GENOMIC DNA]</scope>
    <source>
        <strain evidence="11 12">NCTC13337</strain>
    </source>
</reference>
<gene>
    <name evidence="5 11" type="primary">lysA</name>
    <name evidence="11" type="ORF">NCTC13337_02661</name>
</gene>
<dbReference type="GO" id="GO:0009089">
    <property type="term" value="P:lysine biosynthetic process via diaminopimelate"/>
    <property type="evidence" value="ECO:0007669"/>
    <property type="project" value="UniProtKB-UniRule"/>
</dbReference>
<evidence type="ECO:0000256" key="6">
    <source>
        <dbReference type="NCBIfam" id="TIGR01048"/>
    </source>
</evidence>
<dbReference type="InterPro" id="IPR022643">
    <property type="entry name" value="De-COase2_C"/>
</dbReference>
<feature type="modified residue" description="N6-(pyridoxal phosphate)lysine" evidence="5 7">
    <location>
        <position position="60"/>
    </location>
</feature>
<evidence type="ECO:0000313" key="12">
    <source>
        <dbReference type="Proteomes" id="UP000254601"/>
    </source>
</evidence>
<dbReference type="EC" id="4.1.1.20" evidence="5 6"/>
<name>A0A380N020_9GAMM</name>
<keyword evidence="12" id="KW-1185">Reference proteome</keyword>
<evidence type="ECO:0000256" key="3">
    <source>
        <dbReference type="ARBA" id="ARBA00022898"/>
    </source>
</evidence>
<feature type="domain" description="Orn/DAP/Arg decarboxylase 2 C-terminal" evidence="9">
    <location>
        <begin position="31"/>
        <end position="369"/>
    </location>
</feature>
<dbReference type="AlphaFoldDB" id="A0A380N020"/>
<dbReference type="Proteomes" id="UP000254601">
    <property type="component" value="Unassembled WGS sequence"/>
</dbReference>
<keyword evidence="4 5" id="KW-0456">Lyase</keyword>
<dbReference type="CDD" id="cd06828">
    <property type="entry name" value="PLPDE_III_DapDC"/>
    <property type="match status" value="1"/>
</dbReference>
<dbReference type="EMBL" id="UHIC01000001">
    <property type="protein sequence ID" value="SUO97868.1"/>
    <property type="molecule type" value="Genomic_DNA"/>
</dbReference>
<accession>A0A380N020</accession>
<keyword evidence="3 5" id="KW-0663">Pyridoxal phosphate</keyword>
<dbReference type="RefSeq" id="WP_115306161.1">
    <property type="nucleotide sequence ID" value="NZ_UHIC01000001.1"/>
</dbReference>
<dbReference type="InterPro" id="IPR000183">
    <property type="entry name" value="Orn/DAP/Arg_de-COase"/>
</dbReference>
<feature type="binding site" evidence="5">
    <location>
        <position position="277"/>
    </location>
    <ligand>
        <name>substrate</name>
    </ligand>
</feature>
<evidence type="ECO:0000256" key="2">
    <source>
        <dbReference type="ARBA" id="ARBA00022793"/>
    </source>
</evidence>
<evidence type="ECO:0000259" key="10">
    <source>
        <dbReference type="Pfam" id="PF02784"/>
    </source>
</evidence>
<comment type="subunit">
    <text evidence="5">Homodimer.</text>
</comment>
<feature type="binding site" evidence="5">
    <location>
        <position position="239"/>
    </location>
    <ligand>
        <name>pyridoxal 5'-phosphate</name>
        <dbReference type="ChEBI" id="CHEBI:597326"/>
    </ligand>
</feature>
<dbReference type="FunFam" id="3.20.20.10:FF:000003">
    <property type="entry name" value="Diaminopimelate decarboxylase"/>
    <property type="match status" value="1"/>
</dbReference>
<dbReference type="PRINTS" id="PR01181">
    <property type="entry name" value="DAPDCRBXLASE"/>
</dbReference>
<comment type="similarity">
    <text evidence="5">Belongs to the Orn/Lys/Arg decarboxylase class-II family. LysA subfamily.</text>
</comment>
<evidence type="ECO:0000256" key="8">
    <source>
        <dbReference type="RuleBase" id="RU003738"/>
    </source>
</evidence>
<comment type="cofactor">
    <cofactor evidence="1 5 7 8">
        <name>pyridoxal 5'-phosphate</name>
        <dbReference type="ChEBI" id="CHEBI:597326"/>
    </cofactor>
</comment>
<keyword evidence="5" id="KW-0028">Amino-acid biosynthesis</keyword>
<evidence type="ECO:0000313" key="11">
    <source>
        <dbReference type="EMBL" id="SUO97868.1"/>
    </source>
</evidence>
<dbReference type="PROSITE" id="PS00878">
    <property type="entry name" value="ODR_DC_2_1"/>
    <property type="match status" value="1"/>
</dbReference>
<feature type="domain" description="Orn/DAP/Arg decarboxylase 2 N-terminal" evidence="10">
    <location>
        <begin position="52"/>
        <end position="280"/>
    </location>
</feature>
<dbReference type="SUPFAM" id="SSF50621">
    <property type="entry name" value="Alanine racemase C-terminal domain-like"/>
    <property type="match status" value="1"/>
</dbReference>
<feature type="binding site" evidence="5">
    <location>
        <position position="317"/>
    </location>
    <ligand>
        <name>substrate</name>
    </ligand>
</feature>
<organism evidence="11 12">
    <name type="scientific">Suttonella ornithocola</name>
    <dbReference type="NCBI Taxonomy" id="279832"/>
    <lineage>
        <taxon>Bacteria</taxon>
        <taxon>Pseudomonadati</taxon>
        <taxon>Pseudomonadota</taxon>
        <taxon>Gammaproteobacteria</taxon>
        <taxon>Cardiobacteriales</taxon>
        <taxon>Cardiobacteriaceae</taxon>
        <taxon>Suttonella</taxon>
    </lineage>
</organism>
<dbReference type="GO" id="GO:0030170">
    <property type="term" value="F:pyridoxal phosphate binding"/>
    <property type="evidence" value="ECO:0007669"/>
    <property type="project" value="UniProtKB-UniRule"/>
</dbReference>
<dbReference type="GO" id="GO:0008836">
    <property type="term" value="F:diaminopimelate decarboxylase activity"/>
    <property type="evidence" value="ECO:0007669"/>
    <property type="project" value="UniProtKB-UniRule"/>
</dbReference>
<evidence type="ECO:0000256" key="4">
    <source>
        <dbReference type="ARBA" id="ARBA00023239"/>
    </source>
</evidence>
<dbReference type="Pfam" id="PF02784">
    <property type="entry name" value="Orn_Arg_deC_N"/>
    <property type="match status" value="1"/>
</dbReference>
<dbReference type="InterPro" id="IPR022644">
    <property type="entry name" value="De-COase2_N"/>
</dbReference>
<comment type="caution">
    <text evidence="5">Lacks conserved residue(s) required for the propagation of feature annotation.</text>
</comment>
<dbReference type="InterPro" id="IPR022653">
    <property type="entry name" value="De-COase2_pyr-phos_BS"/>
</dbReference>